<sequence length="148" mass="16197">MAKPNILLLVAIVAIHLTATAATLSRTAAPTATPTAYEMLGRYGFPPGILPKGVRDYELRPDGSFEVHFPDECRFRVDGKYDIHYNSRVAGNIHNETINGIEGIKVKVFIAWINIREVGRDGDELSLHAGAISKSFPVDVFSSSPKCN</sequence>
<proteinExistence type="predicted"/>
<dbReference type="Gramene" id="HORVU.MOREX.r3.3HG0319110.1">
    <property type="protein sequence ID" value="HORVU.MOREX.r3.3HG0319110.1.CDS1"/>
    <property type="gene ID" value="HORVU.MOREX.r3.3HG0319110"/>
</dbReference>
<reference evidence="2" key="2">
    <citation type="submission" date="2020-10" db="EMBL/GenBank/DDBJ databases">
        <authorList>
            <person name="Scholz U."/>
            <person name="Mascher M."/>
            <person name="Fiebig A."/>
        </authorList>
    </citation>
    <scope>NUCLEOTIDE SEQUENCE [LARGE SCALE GENOMIC DNA]</scope>
    <source>
        <strain evidence="2">cv. Morex</strain>
    </source>
</reference>
<dbReference type="OMA" id="WINIREV"/>
<dbReference type="GeneID" id="123445464"/>
<name>A0A8I6XJA9_HORVV</name>
<reference evidence="3" key="1">
    <citation type="journal article" date="2012" name="Nature">
        <title>A physical, genetic and functional sequence assembly of the barley genome.</title>
        <authorList>
            <consortium name="The International Barley Genome Sequencing Consortium"/>
            <person name="Mayer K.F."/>
            <person name="Waugh R."/>
            <person name="Brown J.W."/>
            <person name="Schulman A."/>
            <person name="Langridge P."/>
            <person name="Platzer M."/>
            <person name="Fincher G.B."/>
            <person name="Muehlbauer G.J."/>
            <person name="Sato K."/>
            <person name="Close T.J."/>
            <person name="Wise R.P."/>
            <person name="Stein N."/>
        </authorList>
    </citation>
    <scope>NUCLEOTIDE SEQUENCE [LARGE SCALE GENOMIC DNA]</scope>
    <source>
        <strain evidence="3">cv. Morex</strain>
    </source>
</reference>
<gene>
    <name evidence="2" type="primary">LOC123445464</name>
</gene>
<dbReference type="InterPro" id="IPR036758">
    <property type="entry name" value="At5g01610-like"/>
</dbReference>
<dbReference type="Gramene" id="HORVU.MOREX.r2.3HG0266290.1">
    <property type="protein sequence ID" value="HORVU.MOREX.r2.3HG0266290.1.CDS.1"/>
    <property type="gene ID" value="HORVU.MOREX.r2.3HG0266290"/>
</dbReference>
<dbReference type="Proteomes" id="UP000011116">
    <property type="component" value="Chromosome 3H"/>
</dbReference>
<accession>A0A8I6XJA9</accession>
<keyword evidence="1" id="KW-0732">Signal</keyword>
<dbReference type="EnsemblPlants" id="HORVU.MOREX.r3.3HG0319110.1">
    <property type="protein sequence ID" value="HORVU.MOREX.r3.3HG0319110.1.CDS1"/>
    <property type="gene ID" value="HORVU.MOREX.r3.3HG0319110"/>
</dbReference>
<dbReference type="KEGG" id="hvg:123445464"/>
<dbReference type="RefSeq" id="XP_044978382.1">
    <property type="nucleotide sequence ID" value="XM_045122447.1"/>
</dbReference>
<reference evidence="2" key="3">
    <citation type="submission" date="2022-01" db="UniProtKB">
        <authorList>
            <consortium name="EnsemblPlants"/>
        </authorList>
    </citation>
    <scope>IDENTIFICATION</scope>
    <source>
        <strain evidence="2">subsp. vulgare</strain>
    </source>
</reference>
<evidence type="ECO:0000313" key="2">
    <source>
        <dbReference type="EnsemblPlants" id="HORVU.MOREX.r3.3HG0319110.1.CDS1"/>
    </source>
</evidence>
<evidence type="ECO:0000313" key="3">
    <source>
        <dbReference type="Proteomes" id="UP000011116"/>
    </source>
</evidence>
<feature type="chain" id="PRO_5035262229" description="DUF538 domain-containing protein" evidence="1">
    <location>
        <begin position="22"/>
        <end position="148"/>
    </location>
</feature>
<organism evidence="2 3">
    <name type="scientific">Hordeum vulgare subsp. vulgare</name>
    <name type="common">Domesticated barley</name>
    <dbReference type="NCBI Taxonomy" id="112509"/>
    <lineage>
        <taxon>Eukaryota</taxon>
        <taxon>Viridiplantae</taxon>
        <taxon>Streptophyta</taxon>
        <taxon>Embryophyta</taxon>
        <taxon>Tracheophyta</taxon>
        <taxon>Spermatophyta</taxon>
        <taxon>Magnoliopsida</taxon>
        <taxon>Liliopsida</taxon>
        <taxon>Poales</taxon>
        <taxon>Poaceae</taxon>
        <taxon>BOP clade</taxon>
        <taxon>Pooideae</taxon>
        <taxon>Triticodae</taxon>
        <taxon>Triticeae</taxon>
        <taxon>Hordeinae</taxon>
        <taxon>Hordeum</taxon>
    </lineage>
</organism>
<dbReference type="Gene3D" id="2.30.240.10">
    <property type="entry name" value="At5g01610-like"/>
    <property type="match status" value="1"/>
</dbReference>
<feature type="signal peptide" evidence="1">
    <location>
        <begin position="1"/>
        <end position="21"/>
    </location>
</feature>
<evidence type="ECO:0008006" key="4">
    <source>
        <dbReference type="Google" id="ProtNLM"/>
    </source>
</evidence>
<protein>
    <recommendedName>
        <fullName evidence="4">DUF538 domain-containing protein</fullName>
    </recommendedName>
</protein>
<dbReference type="AlphaFoldDB" id="A0A8I6XJA9"/>
<dbReference type="PANTHER" id="PTHR31676:SF155">
    <property type="entry name" value="EXPRESSED PROTEIN"/>
    <property type="match status" value="1"/>
</dbReference>
<dbReference type="InterPro" id="IPR007493">
    <property type="entry name" value="DUF538"/>
</dbReference>
<dbReference type="SUPFAM" id="SSF141562">
    <property type="entry name" value="At5g01610-like"/>
    <property type="match status" value="1"/>
</dbReference>
<dbReference type="SMR" id="A0A8I6XJA9"/>
<dbReference type="OrthoDB" id="1897482at2759"/>
<dbReference type="Pfam" id="PF04398">
    <property type="entry name" value="DUF538"/>
    <property type="match status" value="1"/>
</dbReference>
<keyword evidence="3" id="KW-1185">Reference proteome</keyword>
<dbReference type="PANTHER" id="PTHR31676">
    <property type="entry name" value="T31J12.3 PROTEIN-RELATED"/>
    <property type="match status" value="1"/>
</dbReference>
<evidence type="ECO:0000256" key="1">
    <source>
        <dbReference type="SAM" id="SignalP"/>
    </source>
</evidence>